<accession>A0A392NLJ5</accession>
<sequence length="79" mass="8471">AWSSGLQTAMADSRMSAIAKTKQHEILVTKVVIILKVVAVSNDDAIVESATTAPVERGSLAERIAVDTATAPWELKRHD</sequence>
<keyword evidence="2" id="KW-1185">Reference proteome</keyword>
<dbReference type="Proteomes" id="UP000265520">
    <property type="component" value="Unassembled WGS sequence"/>
</dbReference>
<name>A0A392NLJ5_9FABA</name>
<protein>
    <submittedName>
        <fullName evidence="1">Uncharacterized protein</fullName>
    </submittedName>
</protein>
<proteinExistence type="predicted"/>
<dbReference type="EMBL" id="LXQA010040069">
    <property type="protein sequence ID" value="MCH99344.1"/>
    <property type="molecule type" value="Genomic_DNA"/>
</dbReference>
<feature type="non-terminal residue" evidence="1">
    <location>
        <position position="1"/>
    </location>
</feature>
<reference evidence="1 2" key="1">
    <citation type="journal article" date="2018" name="Front. Plant Sci.">
        <title>Red Clover (Trifolium pratense) and Zigzag Clover (T. medium) - A Picture of Genomic Similarities and Differences.</title>
        <authorList>
            <person name="Dluhosova J."/>
            <person name="Istvanek J."/>
            <person name="Nedelnik J."/>
            <person name="Repkova J."/>
        </authorList>
    </citation>
    <scope>NUCLEOTIDE SEQUENCE [LARGE SCALE GENOMIC DNA]</scope>
    <source>
        <strain evidence="2">cv. 10/8</strain>
        <tissue evidence="1">Leaf</tissue>
    </source>
</reference>
<dbReference type="AlphaFoldDB" id="A0A392NLJ5"/>
<organism evidence="1 2">
    <name type="scientific">Trifolium medium</name>
    <dbReference type="NCBI Taxonomy" id="97028"/>
    <lineage>
        <taxon>Eukaryota</taxon>
        <taxon>Viridiplantae</taxon>
        <taxon>Streptophyta</taxon>
        <taxon>Embryophyta</taxon>
        <taxon>Tracheophyta</taxon>
        <taxon>Spermatophyta</taxon>
        <taxon>Magnoliopsida</taxon>
        <taxon>eudicotyledons</taxon>
        <taxon>Gunneridae</taxon>
        <taxon>Pentapetalae</taxon>
        <taxon>rosids</taxon>
        <taxon>fabids</taxon>
        <taxon>Fabales</taxon>
        <taxon>Fabaceae</taxon>
        <taxon>Papilionoideae</taxon>
        <taxon>50 kb inversion clade</taxon>
        <taxon>NPAAA clade</taxon>
        <taxon>Hologalegina</taxon>
        <taxon>IRL clade</taxon>
        <taxon>Trifolieae</taxon>
        <taxon>Trifolium</taxon>
    </lineage>
</organism>
<evidence type="ECO:0000313" key="2">
    <source>
        <dbReference type="Proteomes" id="UP000265520"/>
    </source>
</evidence>
<comment type="caution">
    <text evidence="1">The sequence shown here is derived from an EMBL/GenBank/DDBJ whole genome shotgun (WGS) entry which is preliminary data.</text>
</comment>
<evidence type="ECO:0000313" key="1">
    <source>
        <dbReference type="EMBL" id="MCH99344.1"/>
    </source>
</evidence>